<gene>
    <name evidence="4" type="ORF">CSUI_000266</name>
</gene>
<dbReference type="Gene3D" id="4.10.520.10">
    <property type="entry name" value="IHF-like DNA-binding proteins"/>
    <property type="match status" value="1"/>
</dbReference>
<keyword evidence="5" id="KW-1185">Reference proteome</keyword>
<reference evidence="4 5" key="1">
    <citation type="journal article" date="2017" name="Int. J. Parasitol.">
        <title>The genome of the protozoan parasite Cystoisospora suis and a reverse vaccinology approach to identify vaccine candidates.</title>
        <authorList>
            <person name="Palmieri N."/>
            <person name="Shrestha A."/>
            <person name="Ruttkowski B."/>
            <person name="Beck T."/>
            <person name="Vogl C."/>
            <person name="Tomley F."/>
            <person name="Blake D.P."/>
            <person name="Joachim A."/>
        </authorList>
    </citation>
    <scope>NUCLEOTIDE SEQUENCE [LARGE SCALE GENOMIC DNA]</scope>
    <source>
        <strain evidence="4 5">Wien I</strain>
    </source>
</reference>
<dbReference type="PANTHER" id="PTHR33175">
    <property type="entry name" value="DNA-BINDING PROTEIN HU"/>
    <property type="match status" value="1"/>
</dbReference>
<evidence type="ECO:0000313" key="4">
    <source>
        <dbReference type="EMBL" id="PHJ25879.1"/>
    </source>
</evidence>
<keyword evidence="3" id="KW-0732">Signal</keyword>
<protein>
    <submittedName>
        <fullName evidence="4">Dna-binding protein</fullName>
    </submittedName>
</protein>
<evidence type="ECO:0000256" key="2">
    <source>
        <dbReference type="RuleBase" id="RU003939"/>
    </source>
</evidence>
<dbReference type="InterPro" id="IPR000119">
    <property type="entry name" value="Hist_DNA-bd"/>
</dbReference>
<dbReference type="InterPro" id="IPR010992">
    <property type="entry name" value="IHF-like_DNA-bd_dom_sf"/>
</dbReference>
<dbReference type="GeneID" id="94423711"/>
<dbReference type="InterPro" id="IPR020816">
    <property type="entry name" value="Histone-like_DNA-bd_CS"/>
</dbReference>
<evidence type="ECO:0000256" key="1">
    <source>
        <dbReference type="ARBA" id="ARBA00023125"/>
    </source>
</evidence>
<dbReference type="RefSeq" id="XP_067927525.1">
    <property type="nucleotide sequence ID" value="XM_068060500.1"/>
</dbReference>
<dbReference type="Proteomes" id="UP000221165">
    <property type="component" value="Unassembled WGS sequence"/>
</dbReference>
<evidence type="ECO:0000313" key="5">
    <source>
        <dbReference type="Proteomes" id="UP000221165"/>
    </source>
</evidence>
<accession>A0A2C6LEP8</accession>
<organism evidence="4 5">
    <name type="scientific">Cystoisospora suis</name>
    <dbReference type="NCBI Taxonomy" id="483139"/>
    <lineage>
        <taxon>Eukaryota</taxon>
        <taxon>Sar</taxon>
        <taxon>Alveolata</taxon>
        <taxon>Apicomplexa</taxon>
        <taxon>Conoidasida</taxon>
        <taxon>Coccidia</taxon>
        <taxon>Eucoccidiorida</taxon>
        <taxon>Eimeriorina</taxon>
        <taxon>Sarcocystidae</taxon>
        <taxon>Cystoisospora</taxon>
    </lineage>
</organism>
<name>A0A2C6LEP8_9APIC</name>
<dbReference type="Pfam" id="PF00216">
    <property type="entry name" value="Bac_DNA_binding"/>
    <property type="match status" value="1"/>
</dbReference>
<dbReference type="PANTHER" id="PTHR33175:SF3">
    <property type="entry name" value="DNA-BINDING PROTEIN HU-BETA"/>
    <property type="match status" value="1"/>
</dbReference>
<dbReference type="GO" id="GO:0030527">
    <property type="term" value="F:structural constituent of chromatin"/>
    <property type="evidence" value="ECO:0007669"/>
    <property type="project" value="InterPro"/>
</dbReference>
<comment type="similarity">
    <text evidence="2">Belongs to the bacterial histone-like protein family.</text>
</comment>
<evidence type="ECO:0000256" key="3">
    <source>
        <dbReference type="SAM" id="SignalP"/>
    </source>
</evidence>
<keyword evidence="1 4" id="KW-0238">DNA-binding</keyword>
<dbReference type="GO" id="GO:0003677">
    <property type="term" value="F:DNA binding"/>
    <property type="evidence" value="ECO:0007669"/>
    <property type="project" value="UniProtKB-KW"/>
</dbReference>
<dbReference type="CDD" id="cd13831">
    <property type="entry name" value="HU"/>
    <property type="match status" value="1"/>
</dbReference>
<dbReference type="VEuPathDB" id="ToxoDB:CSUI_000266"/>
<dbReference type="PRINTS" id="PR01727">
    <property type="entry name" value="DNABINDINGHU"/>
</dbReference>
<sequence length="245" mass="26562">MLLGVPRSTVCLLLLFPCETFFLCVTGFKVVTGRTTSPTARSGPEYCSRTSSPRFGQISSTVLSGSVAPSGYFRLSRSLWFAGPARTSCQTDSLETQNVVTSASSLAASNTAQEAAESDADETTEGLVVTRKDLIASVAAELQHPRADVERIFAALLRHISTNLEEGRKISISKFGTFGLRRRGERTARNPRTGEALDVAAATFPTFSFSKVIKERVRDVMPAHDVDVDSGEAVEEKKKSLFSWS</sequence>
<dbReference type="SMART" id="SM00411">
    <property type="entry name" value="BHL"/>
    <property type="match status" value="1"/>
</dbReference>
<dbReference type="EMBL" id="MIGC01000113">
    <property type="protein sequence ID" value="PHJ25879.1"/>
    <property type="molecule type" value="Genomic_DNA"/>
</dbReference>
<dbReference type="SUPFAM" id="SSF47729">
    <property type="entry name" value="IHF-like DNA-binding proteins"/>
    <property type="match status" value="1"/>
</dbReference>
<dbReference type="OrthoDB" id="332027at2759"/>
<proteinExistence type="inferred from homology"/>
<dbReference type="PROSITE" id="PS00045">
    <property type="entry name" value="HISTONE_LIKE"/>
    <property type="match status" value="1"/>
</dbReference>
<feature type="chain" id="PRO_5013220017" evidence="3">
    <location>
        <begin position="28"/>
        <end position="245"/>
    </location>
</feature>
<dbReference type="AlphaFoldDB" id="A0A2C6LEP8"/>
<comment type="caution">
    <text evidence="4">The sequence shown here is derived from an EMBL/GenBank/DDBJ whole genome shotgun (WGS) entry which is preliminary data.</text>
</comment>
<feature type="signal peptide" evidence="3">
    <location>
        <begin position="1"/>
        <end position="27"/>
    </location>
</feature>